<evidence type="ECO:0000259" key="1">
    <source>
        <dbReference type="Pfam" id="PF24564"/>
    </source>
</evidence>
<dbReference type="AlphaFoldDB" id="M2XJY5"/>
<gene>
    <name evidence="2" type="ORF">DOTSEDRAFT_24826</name>
</gene>
<evidence type="ECO:0000313" key="3">
    <source>
        <dbReference type="Proteomes" id="UP000016933"/>
    </source>
</evidence>
<sequence>MHAEQEVALANVVEFVKIQLQRIPDELNLLPSAVPLPQMRIKALLDAYCVRITAAYESRVGQMNKKLSNIKLDASKDVCSAYFTSSMRPMYECAKLESGNGCTNRMRNLLEHKLTKQPSRSQLSVDSENPFDAVREGLDVDLTATATWVAHKVKSDIKSILREMESSFDGFLQKQAESHDERNARRALGPFLAGAMRQVEAITAELEQIKGGERM</sequence>
<evidence type="ECO:0000313" key="2">
    <source>
        <dbReference type="EMBL" id="EME42807.1"/>
    </source>
</evidence>
<keyword evidence="3" id="KW-1185">Reference proteome</keyword>
<dbReference type="InterPro" id="IPR056024">
    <property type="entry name" value="DUF7605"/>
</dbReference>
<reference evidence="3" key="1">
    <citation type="journal article" date="2012" name="PLoS Genet.">
        <title>The genomes of the fungal plant pathogens Cladosporium fulvum and Dothistroma septosporum reveal adaptation to different hosts and lifestyles but also signatures of common ancestry.</title>
        <authorList>
            <person name="de Wit P.J.G.M."/>
            <person name="van der Burgt A."/>
            <person name="Oekmen B."/>
            <person name="Stergiopoulos I."/>
            <person name="Abd-Elsalam K.A."/>
            <person name="Aerts A.L."/>
            <person name="Bahkali A.H."/>
            <person name="Beenen H.G."/>
            <person name="Chettri P."/>
            <person name="Cox M.P."/>
            <person name="Datema E."/>
            <person name="de Vries R.P."/>
            <person name="Dhillon B."/>
            <person name="Ganley A.R."/>
            <person name="Griffiths S.A."/>
            <person name="Guo Y."/>
            <person name="Hamelin R.C."/>
            <person name="Henrissat B."/>
            <person name="Kabir M.S."/>
            <person name="Jashni M.K."/>
            <person name="Kema G."/>
            <person name="Klaubauf S."/>
            <person name="Lapidus A."/>
            <person name="Levasseur A."/>
            <person name="Lindquist E."/>
            <person name="Mehrabi R."/>
            <person name="Ohm R.A."/>
            <person name="Owen T.J."/>
            <person name="Salamov A."/>
            <person name="Schwelm A."/>
            <person name="Schijlen E."/>
            <person name="Sun H."/>
            <person name="van den Burg H.A."/>
            <person name="van Ham R.C.H.J."/>
            <person name="Zhang S."/>
            <person name="Goodwin S.B."/>
            <person name="Grigoriev I.V."/>
            <person name="Collemare J."/>
            <person name="Bradshaw R.E."/>
        </authorList>
    </citation>
    <scope>NUCLEOTIDE SEQUENCE [LARGE SCALE GENOMIC DNA]</scope>
    <source>
        <strain evidence="3">NZE10 / CBS 128990</strain>
    </source>
</reference>
<protein>
    <recommendedName>
        <fullName evidence="1">DUF7605 domain-containing protein</fullName>
    </recommendedName>
</protein>
<feature type="domain" description="DUF7605" evidence="1">
    <location>
        <begin position="42"/>
        <end position="117"/>
    </location>
</feature>
<organism evidence="2 3">
    <name type="scientific">Dothistroma septosporum (strain NZE10 / CBS 128990)</name>
    <name type="common">Red band needle blight fungus</name>
    <name type="synonym">Mycosphaerella pini</name>
    <dbReference type="NCBI Taxonomy" id="675120"/>
    <lineage>
        <taxon>Eukaryota</taxon>
        <taxon>Fungi</taxon>
        <taxon>Dikarya</taxon>
        <taxon>Ascomycota</taxon>
        <taxon>Pezizomycotina</taxon>
        <taxon>Dothideomycetes</taxon>
        <taxon>Dothideomycetidae</taxon>
        <taxon>Mycosphaerellales</taxon>
        <taxon>Mycosphaerellaceae</taxon>
        <taxon>Dothistroma</taxon>
    </lineage>
</organism>
<proteinExistence type="predicted"/>
<reference evidence="2 3" key="2">
    <citation type="journal article" date="2012" name="PLoS Pathog.">
        <title>Diverse lifestyles and strategies of plant pathogenesis encoded in the genomes of eighteen Dothideomycetes fungi.</title>
        <authorList>
            <person name="Ohm R.A."/>
            <person name="Feau N."/>
            <person name="Henrissat B."/>
            <person name="Schoch C.L."/>
            <person name="Horwitz B.A."/>
            <person name="Barry K.W."/>
            <person name="Condon B.J."/>
            <person name="Copeland A.C."/>
            <person name="Dhillon B."/>
            <person name="Glaser F."/>
            <person name="Hesse C.N."/>
            <person name="Kosti I."/>
            <person name="LaButti K."/>
            <person name="Lindquist E.A."/>
            <person name="Lucas S."/>
            <person name="Salamov A.A."/>
            <person name="Bradshaw R.E."/>
            <person name="Ciuffetti L."/>
            <person name="Hamelin R.C."/>
            <person name="Kema G.H.J."/>
            <person name="Lawrence C."/>
            <person name="Scott J.A."/>
            <person name="Spatafora J.W."/>
            <person name="Turgeon B.G."/>
            <person name="de Wit P.J.G.M."/>
            <person name="Zhong S."/>
            <person name="Goodwin S.B."/>
            <person name="Grigoriev I.V."/>
        </authorList>
    </citation>
    <scope>NUCLEOTIDE SEQUENCE [LARGE SCALE GENOMIC DNA]</scope>
    <source>
        <strain evidence="3">NZE10 / CBS 128990</strain>
    </source>
</reference>
<dbReference type="HOGENOM" id="CLU_1283228_0_0_1"/>
<dbReference type="EMBL" id="KB446540">
    <property type="protein sequence ID" value="EME42807.1"/>
    <property type="molecule type" value="Genomic_DNA"/>
</dbReference>
<accession>M2XJY5</accession>
<dbReference type="Pfam" id="PF24564">
    <property type="entry name" value="DUF7605"/>
    <property type="match status" value="1"/>
</dbReference>
<name>M2XJY5_DOTSN</name>
<dbReference type="STRING" id="675120.M2XJY5"/>
<dbReference type="Proteomes" id="UP000016933">
    <property type="component" value="Unassembled WGS sequence"/>
</dbReference>
<dbReference type="OrthoDB" id="3598281at2759"/>